<proteinExistence type="predicted"/>
<dbReference type="NCBIfam" id="TIGR01498">
    <property type="entry name" value="folK"/>
    <property type="match status" value="1"/>
</dbReference>
<evidence type="ECO:0000256" key="6">
    <source>
        <dbReference type="ARBA" id="ARBA00022777"/>
    </source>
</evidence>
<dbReference type="GO" id="GO:0003848">
    <property type="term" value="F:2-amino-4-hydroxy-6-hydroxymethyldihydropteridine diphosphokinase activity"/>
    <property type="evidence" value="ECO:0007669"/>
    <property type="project" value="UniProtKB-EC"/>
</dbReference>
<dbReference type="InterPro" id="IPR035907">
    <property type="entry name" value="Hppk_sf"/>
</dbReference>
<keyword evidence="4 10" id="KW-0808">Transferase</keyword>
<dbReference type="InterPro" id="IPR000550">
    <property type="entry name" value="Hppk"/>
</dbReference>
<protein>
    <recommendedName>
        <fullName evidence="3">2-amino-4-hydroxy-6-hydroxymethyldihydropteridine diphosphokinase</fullName>
        <ecNumber evidence="3">2.7.6.3</ecNumber>
    </recommendedName>
</protein>
<dbReference type="CDD" id="cd00483">
    <property type="entry name" value="HPPK"/>
    <property type="match status" value="1"/>
</dbReference>
<dbReference type="Proteomes" id="UP001597180">
    <property type="component" value="Unassembled WGS sequence"/>
</dbReference>
<dbReference type="EC" id="2.7.6.3" evidence="3"/>
<dbReference type="PANTHER" id="PTHR43071:SF1">
    <property type="entry name" value="2-AMINO-4-HYDROXY-6-HYDROXYMETHYLDIHYDROPTERIDINE PYROPHOSPHOKINASE"/>
    <property type="match status" value="1"/>
</dbReference>
<evidence type="ECO:0000256" key="8">
    <source>
        <dbReference type="ARBA" id="ARBA00022909"/>
    </source>
</evidence>
<feature type="domain" description="7,8-dihydro-6-hydroxymethylpterin-pyrophosphokinase" evidence="9">
    <location>
        <begin position="93"/>
        <end position="104"/>
    </location>
</feature>
<dbReference type="PROSITE" id="PS00794">
    <property type="entry name" value="HPPK"/>
    <property type="match status" value="1"/>
</dbReference>
<dbReference type="SUPFAM" id="SSF55083">
    <property type="entry name" value="6-hydroxymethyl-7,8-dihydropterin pyrophosphokinase, HPPK"/>
    <property type="match status" value="1"/>
</dbReference>
<dbReference type="Gene3D" id="3.30.70.560">
    <property type="entry name" value="7,8-Dihydro-6-hydroxymethylpterin-pyrophosphokinase HPPK"/>
    <property type="match status" value="1"/>
</dbReference>
<evidence type="ECO:0000256" key="2">
    <source>
        <dbReference type="ARBA" id="ARBA00005051"/>
    </source>
</evidence>
<keyword evidence="5" id="KW-0547">Nucleotide-binding</keyword>
<evidence type="ECO:0000256" key="3">
    <source>
        <dbReference type="ARBA" id="ARBA00013253"/>
    </source>
</evidence>
<evidence type="ECO:0000259" key="9">
    <source>
        <dbReference type="PROSITE" id="PS00794"/>
    </source>
</evidence>
<gene>
    <name evidence="10" type="primary">folK</name>
    <name evidence="10" type="ORF">ACFQ4B_04760</name>
</gene>
<dbReference type="RefSeq" id="WP_345593071.1">
    <property type="nucleotide sequence ID" value="NZ_BAABJG010000037.1"/>
</dbReference>
<dbReference type="Pfam" id="PF01288">
    <property type="entry name" value="HPPK"/>
    <property type="match status" value="1"/>
</dbReference>
<dbReference type="PANTHER" id="PTHR43071">
    <property type="entry name" value="2-AMINO-4-HYDROXY-6-HYDROXYMETHYLDIHYDROPTERIDINE PYROPHOSPHOKINASE"/>
    <property type="match status" value="1"/>
</dbReference>
<comment type="catalytic activity">
    <reaction evidence="1">
        <text>6-hydroxymethyl-7,8-dihydropterin + ATP = (7,8-dihydropterin-6-yl)methyl diphosphate + AMP + H(+)</text>
        <dbReference type="Rhea" id="RHEA:11412"/>
        <dbReference type="ChEBI" id="CHEBI:15378"/>
        <dbReference type="ChEBI" id="CHEBI:30616"/>
        <dbReference type="ChEBI" id="CHEBI:44841"/>
        <dbReference type="ChEBI" id="CHEBI:72950"/>
        <dbReference type="ChEBI" id="CHEBI:456215"/>
        <dbReference type="EC" id="2.7.6.3"/>
    </reaction>
</comment>
<keyword evidence="11" id="KW-1185">Reference proteome</keyword>
<evidence type="ECO:0000313" key="10">
    <source>
        <dbReference type="EMBL" id="MFD1219419.1"/>
    </source>
</evidence>
<evidence type="ECO:0000256" key="1">
    <source>
        <dbReference type="ARBA" id="ARBA00000198"/>
    </source>
</evidence>
<keyword evidence="7" id="KW-0067">ATP-binding</keyword>
<evidence type="ECO:0000256" key="5">
    <source>
        <dbReference type="ARBA" id="ARBA00022741"/>
    </source>
</evidence>
<dbReference type="EMBL" id="JBHTLU010000010">
    <property type="protein sequence ID" value="MFD1219419.1"/>
    <property type="molecule type" value="Genomic_DNA"/>
</dbReference>
<organism evidence="10 11">
    <name type="scientific">Paenibacillus vulneris</name>
    <dbReference type="NCBI Taxonomy" id="1133364"/>
    <lineage>
        <taxon>Bacteria</taxon>
        <taxon>Bacillati</taxon>
        <taxon>Bacillota</taxon>
        <taxon>Bacilli</taxon>
        <taxon>Bacillales</taxon>
        <taxon>Paenibacillaceae</taxon>
        <taxon>Paenibacillus</taxon>
    </lineage>
</organism>
<accession>A0ABW3UGI8</accession>
<evidence type="ECO:0000256" key="4">
    <source>
        <dbReference type="ARBA" id="ARBA00022679"/>
    </source>
</evidence>
<comment type="pathway">
    <text evidence="2">Cofactor biosynthesis; tetrahydrofolate biosynthesis; 2-amino-4-hydroxy-6-hydroxymethyl-7,8-dihydropteridine diphosphate from 7,8-dihydroneopterin triphosphate: step 4/4.</text>
</comment>
<evidence type="ECO:0000313" key="11">
    <source>
        <dbReference type="Proteomes" id="UP001597180"/>
    </source>
</evidence>
<keyword evidence="8" id="KW-0289">Folate biosynthesis</keyword>
<name>A0ABW3UGI8_9BACL</name>
<keyword evidence="6" id="KW-0418">Kinase</keyword>
<reference evidence="11" key="1">
    <citation type="journal article" date="2019" name="Int. J. Syst. Evol. Microbiol.">
        <title>The Global Catalogue of Microorganisms (GCM) 10K type strain sequencing project: providing services to taxonomists for standard genome sequencing and annotation.</title>
        <authorList>
            <consortium name="The Broad Institute Genomics Platform"/>
            <consortium name="The Broad Institute Genome Sequencing Center for Infectious Disease"/>
            <person name="Wu L."/>
            <person name="Ma J."/>
        </authorList>
    </citation>
    <scope>NUCLEOTIDE SEQUENCE [LARGE SCALE GENOMIC DNA]</scope>
    <source>
        <strain evidence="11">CCUG 53270</strain>
    </source>
</reference>
<comment type="caution">
    <text evidence="10">The sequence shown here is derived from an EMBL/GenBank/DDBJ whole genome shotgun (WGS) entry which is preliminary data.</text>
</comment>
<sequence length="168" mass="19217">MGSQPSHRVYIALGSNMGDRERLLLEAIRLLAEHETIEVSGCSGIYETEPVGYVDQAAFLNMVIEIRTSLEAKELLGVMQHIEQSLGRTRELRWGPRTIDLDMLLYDDLRQDDPTLILPHPRMLERAFVLVPLVEVMQARREQQAAEWAAHLEKLEGKEGVALWKKMQ</sequence>
<evidence type="ECO:0000256" key="7">
    <source>
        <dbReference type="ARBA" id="ARBA00022840"/>
    </source>
</evidence>